<dbReference type="PANTHER" id="PTHR43212">
    <property type="entry name" value="QUERCETIN 2,3-DIOXYGENASE"/>
    <property type="match status" value="1"/>
</dbReference>
<dbReference type="EC" id="1.13.11.24" evidence="5"/>
<dbReference type="SUPFAM" id="SSF51182">
    <property type="entry name" value="RmlC-like cupins"/>
    <property type="match status" value="1"/>
</dbReference>
<dbReference type="Proteomes" id="UP001258315">
    <property type="component" value="Unassembled WGS sequence"/>
</dbReference>
<dbReference type="InterPro" id="IPR041602">
    <property type="entry name" value="Quercetinase_C"/>
</dbReference>
<evidence type="ECO:0000313" key="5">
    <source>
        <dbReference type="EMBL" id="MDT3404883.1"/>
    </source>
</evidence>
<sequence length="239" mass="26811">MSNTVLHKANERGHANHGWLNSHHTFSFGGYYNPNAMNFGALRVLNDDVVSGGMGFGRHPHDNMEIISIPLEGDLEHKDSMGNTAIIREGDIQAMSAGTGIYHSEQNAHENQAVKFLQIWIYPNQKNVEPRYDQLTLNLEDRHNRLQQVLSPNKDDAGIWIYQNAWFHMGKFDKGVSTDYAIKGGKNNGVYAFVLKGDVSINCQQLNTRDGFGIWGVDSISITADTDAEFLLMEVPMIF</sequence>
<feature type="domain" description="Pirin N-terminal" evidence="3">
    <location>
        <begin position="10"/>
        <end position="121"/>
    </location>
</feature>
<gene>
    <name evidence="5" type="ORF">QE417_003955</name>
</gene>
<accession>A0ABU3GYN0</accession>
<dbReference type="InterPro" id="IPR011051">
    <property type="entry name" value="RmlC_Cupin_sf"/>
</dbReference>
<dbReference type="RefSeq" id="WP_311952709.1">
    <property type="nucleotide sequence ID" value="NZ_JAVLVU010000001.1"/>
</dbReference>
<evidence type="ECO:0000256" key="2">
    <source>
        <dbReference type="RuleBase" id="RU003457"/>
    </source>
</evidence>
<dbReference type="PIRSF" id="PIRSF006232">
    <property type="entry name" value="Pirin"/>
    <property type="match status" value="1"/>
</dbReference>
<dbReference type="GO" id="GO:0008127">
    <property type="term" value="F:quercetin 2,3-dioxygenase activity"/>
    <property type="evidence" value="ECO:0007669"/>
    <property type="project" value="UniProtKB-EC"/>
</dbReference>
<dbReference type="Pfam" id="PF17954">
    <property type="entry name" value="Pirin_C_2"/>
    <property type="match status" value="1"/>
</dbReference>
<comment type="similarity">
    <text evidence="1 2">Belongs to the pirin family.</text>
</comment>
<organism evidence="5 6">
    <name type="scientific">Mucilaginibacter terrae</name>
    <dbReference type="NCBI Taxonomy" id="1955052"/>
    <lineage>
        <taxon>Bacteria</taxon>
        <taxon>Pseudomonadati</taxon>
        <taxon>Bacteroidota</taxon>
        <taxon>Sphingobacteriia</taxon>
        <taxon>Sphingobacteriales</taxon>
        <taxon>Sphingobacteriaceae</taxon>
        <taxon>Mucilaginibacter</taxon>
    </lineage>
</organism>
<dbReference type="EMBL" id="JAVLVU010000001">
    <property type="protein sequence ID" value="MDT3404883.1"/>
    <property type="molecule type" value="Genomic_DNA"/>
</dbReference>
<protein>
    <submittedName>
        <fullName evidence="5">Redox-sensitive bicupin YhaK (Pirin superfamily)</fullName>
        <ecNumber evidence="5">1.13.11.24</ecNumber>
    </submittedName>
</protein>
<comment type="caution">
    <text evidence="5">The sequence shown here is derived from an EMBL/GenBank/DDBJ whole genome shotgun (WGS) entry which is preliminary data.</text>
</comment>
<dbReference type="Pfam" id="PF02678">
    <property type="entry name" value="Pirin"/>
    <property type="match status" value="1"/>
</dbReference>
<proteinExistence type="inferred from homology"/>
<dbReference type="Gene3D" id="2.60.120.10">
    <property type="entry name" value="Jelly Rolls"/>
    <property type="match status" value="2"/>
</dbReference>
<evidence type="ECO:0000259" key="3">
    <source>
        <dbReference type="Pfam" id="PF02678"/>
    </source>
</evidence>
<evidence type="ECO:0000259" key="4">
    <source>
        <dbReference type="Pfam" id="PF17954"/>
    </source>
</evidence>
<dbReference type="InterPro" id="IPR012093">
    <property type="entry name" value="Pirin"/>
</dbReference>
<keyword evidence="6" id="KW-1185">Reference proteome</keyword>
<dbReference type="InterPro" id="IPR014710">
    <property type="entry name" value="RmlC-like_jellyroll"/>
</dbReference>
<dbReference type="PANTHER" id="PTHR43212:SF3">
    <property type="entry name" value="QUERCETIN 2,3-DIOXYGENASE"/>
    <property type="match status" value="1"/>
</dbReference>
<feature type="domain" description="Quercetin 2,3-dioxygenase C-terminal cupin" evidence="4">
    <location>
        <begin position="149"/>
        <end position="235"/>
    </location>
</feature>
<keyword evidence="5" id="KW-0560">Oxidoreductase</keyword>
<reference evidence="6" key="1">
    <citation type="submission" date="2023-07" db="EMBL/GenBank/DDBJ databases">
        <title>Functional and genomic diversity of the sorghum phyllosphere microbiome.</title>
        <authorList>
            <person name="Shade A."/>
        </authorList>
    </citation>
    <scope>NUCLEOTIDE SEQUENCE [LARGE SCALE GENOMIC DNA]</scope>
    <source>
        <strain evidence="6">SORGH_AS_0422</strain>
    </source>
</reference>
<evidence type="ECO:0000313" key="6">
    <source>
        <dbReference type="Proteomes" id="UP001258315"/>
    </source>
</evidence>
<dbReference type="CDD" id="cd02910">
    <property type="entry name" value="cupin_Yhhw_N"/>
    <property type="match status" value="1"/>
</dbReference>
<name>A0ABU3GYN0_9SPHI</name>
<dbReference type="InterPro" id="IPR003829">
    <property type="entry name" value="Pirin_N_dom"/>
</dbReference>
<evidence type="ECO:0000256" key="1">
    <source>
        <dbReference type="ARBA" id="ARBA00008416"/>
    </source>
</evidence>